<comment type="caution">
    <text evidence="2">The sequence shown here is derived from an EMBL/GenBank/DDBJ whole genome shotgun (WGS) entry which is preliminary data.</text>
</comment>
<dbReference type="Proteomes" id="UP000032142">
    <property type="component" value="Unassembled WGS sequence"/>
</dbReference>
<sequence length="70" mass="7788">MATYVAPCVQGEHRRVKGMRNRSKTEEVGQRTKSTWPGPPHMGRPHGRVNLAESKHDSQGGPHARAYLQA</sequence>
<feature type="region of interest" description="Disordered" evidence="1">
    <location>
        <begin position="14"/>
        <end position="46"/>
    </location>
</feature>
<dbReference type="EMBL" id="JRRC01508266">
    <property type="protein sequence ID" value="KHG08745.1"/>
    <property type="molecule type" value="Genomic_DNA"/>
</dbReference>
<accession>A0A0B0N7H5</accession>
<gene>
    <name evidence="2" type="ORF">F383_36104</name>
</gene>
<protein>
    <submittedName>
        <fullName evidence="2">Uncharacterized protein</fullName>
    </submittedName>
</protein>
<evidence type="ECO:0000313" key="2">
    <source>
        <dbReference type="EMBL" id="KHG08745.1"/>
    </source>
</evidence>
<dbReference type="AlphaFoldDB" id="A0A0B0N7H5"/>
<keyword evidence="3" id="KW-1185">Reference proteome</keyword>
<reference evidence="3" key="1">
    <citation type="submission" date="2014-09" db="EMBL/GenBank/DDBJ databases">
        <authorList>
            <person name="Mudge J."/>
            <person name="Ramaraj T."/>
            <person name="Lindquist I.E."/>
            <person name="Bharti A.K."/>
            <person name="Sundararajan A."/>
            <person name="Cameron C.T."/>
            <person name="Woodward J.E."/>
            <person name="May G.D."/>
            <person name="Brubaker C."/>
            <person name="Broadhvest J."/>
            <person name="Wilkins T.A."/>
        </authorList>
    </citation>
    <scope>NUCLEOTIDE SEQUENCE</scope>
    <source>
        <strain evidence="3">cv. AKA8401</strain>
    </source>
</reference>
<proteinExistence type="predicted"/>
<organism evidence="2 3">
    <name type="scientific">Gossypium arboreum</name>
    <name type="common">Tree cotton</name>
    <name type="synonym">Gossypium nanking</name>
    <dbReference type="NCBI Taxonomy" id="29729"/>
    <lineage>
        <taxon>Eukaryota</taxon>
        <taxon>Viridiplantae</taxon>
        <taxon>Streptophyta</taxon>
        <taxon>Embryophyta</taxon>
        <taxon>Tracheophyta</taxon>
        <taxon>Spermatophyta</taxon>
        <taxon>Magnoliopsida</taxon>
        <taxon>eudicotyledons</taxon>
        <taxon>Gunneridae</taxon>
        <taxon>Pentapetalae</taxon>
        <taxon>rosids</taxon>
        <taxon>malvids</taxon>
        <taxon>Malvales</taxon>
        <taxon>Malvaceae</taxon>
        <taxon>Malvoideae</taxon>
        <taxon>Gossypium</taxon>
    </lineage>
</organism>
<evidence type="ECO:0000313" key="3">
    <source>
        <dbReference type="Proteomes" id="UP000032142"/>
    </source>
</evidence>
<name>A0A0B0N7H5_GOSAR</name>
<evidence type="ECO:0000256" key="1">
    <source>
        <dbReference type="SAM" id="MobiDB-lite"/>
    </source>
</evidence>